<sequence length="349" mass="39933">MTSLDHTAYPNIIDTIINAAPLATLLALRGTCRTFRDRIDRHMFYHVELDNLEGGEVCLVTANTAFQPTPTRHLPFRASRVRVADQVSQTPAPVITHNPFTAFTKLHTLRRREYSVWADDAFCFTEVKTLVDFIDIKIYIPDHELSTKLMADCIRRNEIERLRCLSGSTAPVIPKLYSTGERPTGTIVQCPPPKMRRYVMHVRHDKAEESLPSRFGQIIYRRLGSHARARGIVIAEFVVVFHRSLAPPHDATRLSDQIENFINWIVSSDEMERDFRPVKTPFMRKTGFTLETAYTIETEFTLVGFNTTPGEHSPVRALRSTRCLTMEQWLDTLGDRREIEGTWGGPSVY</sequence>
<evidence type="ECO:0008006" key="3">
    <source>
        <dbReference type="Google" id="ProtNLM"/>
    </source>
</evidence>
<evidence type="ECO:0000313" key="1">
    <source>
        <dbReference type="EMBL" id="WOO81740.1"/>
    </source>
</evidence>
<reference evidence="1" key="1">
    <citation type="submission" date="2023-10" db="EMBL/GenBank/DDBJ databases">
        <authorList>
            <person name="Noh H."/>
        </authorList>
    </citation>
    <scope>NUCLEOTIDE SEQUENCE</scope>
    <source>
        <strain evidence="1">DUCC4014</strain>
    </source>
</reference>
<protein>
    <recommendedName>
        <fullName evidence="3">F-box domain-containing protein</fullName>
    </recommendedName>
</protein>
<dbReference type="RefSeq" id="XP_062627772.1">
    <property type="nucleotide sequence ID" value="XM_062771788.1"/>
</dbReference>
<dbReference type="AlphaFoldDB" id="A0AAF0Y7Y2"/>
<keyword evidence="2" id="KW-1185">Reference proteome</keyword>
<dbReference type="Proteomes" id="UP000827549">
    <property type="component" value="Chromosome 4"/>
</dbReference>
<dbReference type="EMBL" id="CP086717">
    <property type="protein sequence ID" value="WOO81740.1"/>
    <property type="molecule type" value="Genomic_DNA"/>
</dbReference>
<name>A0AAF0Y7Y2_9TREE</name>
<gene>
    <name evidence="1" type="ORF">LOC62_04G005261</name>
</gene>
<dbReference type="GeneID" id="87808490"/>
<evidence type="ECO:0000313" key="2">
    <source>
        <dbReference type="Proteomes" id="UP000827549"/>
    </source>
</evidence>
<proteinExistence type="predicted"/>
<accession>A0AAF0Y7Y2</accession>
<organism evidence="1 2">
    <name type="scientific">Vanrija pseudolonga</name>
    <dbReference type="NCBI Taxonomy" id="143232"/>
    <lineage>
        <taxon>Eukaryota</taxon>
        <taxon>Fungi</taxon>
        <taxon>Dikarya</taxon>
        <taxon>Basidiomycota</taxon>
        <taxon>Agaricomycotina</taxon>
        <taxon>Tremellomycetes</taxon>
        <taxon>Trichosporonales</taxon>
        <taxon>Trichosporonaceae</taxon>
        <taxon>Vanrija</taxon>
    </lineage>
</organism>